<evidence type="ECO:0000259" key="11">
    <source>
        <dbReference type="PROSITE" id="PS51755"/>
    </source>
</evidence>
<evidence type="ECO:0000256" key="6">
    <source>
        <dbReference type="ARBA" id="ARBA00023163"/>
    </source>
</evidence>
<dbReference type="InterPro" id="IPR001789">
    <property type="entry name" value="Sig_transdc_resp-reg_receiver"/>
</dbReference>
<evidence type="ECO:0000256" key="3">
    <source>
        <dbReference type="ARBA" id="ARBA00023012"/>
    </source>
</evidence>
<dbReference type="InterPro" id="IPR011006">
    <property type="entry name" value="CheY-like_superfamily"/>
</dbReference>
<dbReference type="InterPro" id="IPR036388">
    <property type="entry name" value="WH-like_DNA-bd_sf"/>
</dbReference>
<dbReference type="SMART" id="SM00448">
    <property type="entry name" value="REC"/>
    <property type="match status" value="1"/>
</dbReference>
<comment type="caution">
    <text evidence="12">The sequence shown here is derived from an EMBL/GenBank/DDBJ whole genome shotgun (WGS) entry which is preliminary data.</text>
</comment>
<dbReference type="CDD" id="cd00383">
    <property type="entry name" value="trans_reg_C"/>
    <property type="match status" value="1"/>
</dbReference>
<evidence type="ECO:0000256" key="5">
    <source>
        <dbReference type="ARBA" id="ARBA00023125"/>
    </source>
</evidence>
<evidence type="ECO:0000256" key="4">
    <source>
        <dbReference type="ARBA" id="ARBA00023015"/>
    </source>
</evidence>
<evidence type="ECO:0000256" key="8">
    <source>
        <dbReference type="PROSITE-ProRule" id="PRU00169"/>
    </source>
</evidence>
<dbReference type="PROSITE" id="PS51755">
    <property type="entry name" value="OMPR_PHOB"/>
    <property type="match status" value="1"/>
</dbReference>
<dbReference type="GO" id="GO:0005829">
    <property type="term" value="C:cytosol"/>
    <property type="evidence" value="ECO:0007669"/>
    <property type="project" value="TreeGrafter"/>
</dbReference>
<name>A0A318Y949_9FIRM</name>
<evidence type="ECO:0000256" key="7">
    <source>
        <dbReference type="ARBA" id="ARBA00024867"/>
    </source>
</evidence>
<keyword evidence="6" id="KW-0804">Transcription</keyword>
<keyword evidence="5 9" id="KW-0238">DNA-binding</keyword>
<dbReference type="EMBL" id="QKMR01000005">
    <property type="protein sequence ID" value="PYG88828.1"/>
    <property type="molecule type" value="Genomic_DNA"/>
</dbReference>
<comment type="function">
    <text evidence="7">May play the central regulatory role in sporulation. It may be an element of the effector pathway responsible for the activation of sporulation genes in response to nutritional stress. Spo0A may act in concert with spo0H (a sigma factor) to control the expression of some genes that are critical to the sporulation process.</text>
</comment>
<dbReference type="PANTHER" id="PTHR48111">
    <property type="entry name" value="REGULATOR OF RPOS"/>
    <property type="match status" value="1"/>
</dbReference>
<evidence type="ECO:0000313" key="13">
    <source>
        <dbReference type="Proteomes" id="UP000248132"/>
    </source>
</evidence>
<dbReference type="GO" id="GO:0006355">
    <property type="term" value="P:regulation of DNA-templated transcription"/>
    <property type="evidence" value="ECO:0007669"/>
    <property type="project" value="InterPro"/>
</dbReference>
<evidence type="ECO:0000256" key="1">
    <source>
        <dbReference type="ARBA" id="ARBA00018672"/>
    </source>
</evidence>
<feature type="domain" description="Response regulatory" evidence="10">
    <location>
        <begin position="62"/>
        <end position="174"/>
    </location>
</feature>
<dbReference type="Gene3D" id="1.10.10.10">
    <property type="entry name" value="Winged helix-like DNA-binding domain superfamily/Winged helix DNA-binding domain"/>
    <property type="match status" value="1"/>
</dbReference>
<keyword evidence="4" id="KW-0805">Transcription regulation</keyword>
<dbReference type="GO" id="GO:0000976">
    <property type="term" value="F:transcription cis-regulatory region binding"/>
    <property type="evidence" value="ECO:0007669"/>
    <property type="project" value="TreeGrafter"/>
</dbReference>
<dbReference type="GO" id="GO:0000156">
    <property type="term" value="F:phosphorelay response regulator activity"/>
    <property type="evidence" value="ECO:0007669"/>
    <property type="project" value="TreeGrafter"/>
</dbReference>
<organism evidence="12 13">
    <name type="scientific">Ruminiclostridium sufflavum DSM 19573</name>
    <dbReference type="NCBI Taxonomy" id="1121337"/>
    <lineage>
        <taxon>Bacteria</taxon>
        <taxon>Bacillati</taxon>
        <taxon>Bacillota</taxon>
        <taxon>Clostridia</taxon>
        <taxon>Eubacteriales</taxon>
        <taxon>Oscillospiraceae</taxon>
        <taxon>Ruminiclostridium</taxon>
    </lineage>
</organism>
<feature type="domain" description="OmpR/PhoB-type" evidence="11">
    <location>
        <begin position="183"/>
        <end position="282"/>
    </location>
</feature>
<protein>
    <recommendedName>
        <fullName evidence="1">Stage 0 sporulation protein A homolog</fullName>
    </recommendedName>
</protein>
<gene>
    <name evidence="12" type="ORF">LY28_01189</name>
</gene>
<dbReference type="Pfam" id="PF00486">
    <property type="entry name" value="Trans_reg_C"/>
    <property type="match status" value="1"/>
</dbReference>
<dbReference type="SUPFAM" id="SSF52172">
    <property type="entry name" value="CheY-like"/>
    <property type="match status" value="1"/>
</dbReference>
<dbReference type="FunFam" id="3.40.50.2300:FF:000001">
    <property type="entry name" value="DNA-binding response regulator PhoB"/>
    <property type="match status" value="1"/>
</dbReference>
<dbReference type="Pfam" id="PF00072">
    <property type="entry name" value="Response_reg"/>
    <property type="match status" value="1"/>
</dbReference>
<dbReference type="PANTHER" id="PTHR48111:SF2">
    <property type="entry name" value="RESPONSE REGULATOR SAER"/>
    <property type="match status" value="1"/>
</dbReference>
<keyword evidence="13" id="KW-1185">Reference proteome</keyword>
<feature type="modified residue" description="4-aspartylphosphate" evidence="8">
    <location>
        <position position="110"/>
    </location>
</feature>
<evidence type="ECO:0000313" key="12">
    <source>
        <dbReference type="EMBL" id="PYG88828.1"/>
    </source>
</evidence>
<evidence type="ECO:0000256" key="2">
    <source>
        <dbReference type="ARBA" id="ARBA00022553"/>
    </source>
</evidence>
<keyword evidence="2 8" id="KW-0597">Phosphoprotein</keyword>
<dbReference type="Gene3D" id="6.10.250.690">
    <property type="match status" value="1"/>
</dbReference>
<reference evidence="12 13" key="1">
    <citation type="submission" date="2018-06" db="EMBL/GenBank/DDBJ databases">
        <title>Genomic Encyclopedia of Type Strains, Phase I: the one thousand microbial genomes (KMG-I) project.</title>
        <authorList>
            <person name="Kyrpides N."/>
        </authorList>
    </citation>
    <scope>NUCLEOTIDE SEQUENCE [LARGE SCALE GENOMIC DNA]</scope>
    <source>
        <strain evidence="12 13">DSM 19573</strain>
    </source>
</reference>
<dbReference type="AlphaFoldDB" id="A0A318Y949"/>
<keyword evidence="3" id="KW-0902">Two-component regulatory system</keyword>
<dbReference type="PROSITE" id="PS50110">
    <property type="entry name" value="RESPONSE_REGULATORY"/>
    <property type="match status" value="1"/>
</dbReference>
<sequence length="282" mass="32464">MRFSFYNLYQEKPTQGYLSLKTDILRDEGLKTYYYKGSQFLSAEKQYNRPIVIDLGKRMSYKILLVDDEKGIVTMMKSYFEMSGYQVFTAYDGKEALQKASNHPDIVLLDINMPEIDGLTVCRQIREHLPCPILFLTARIETNDKIKGLGAGADDYIVKPFDLDELGARVAAHLRRENRRQEQSALRFFDNMTIDYVKREISIGGATVTLSKKEFDIVELLSANCGQVFDRERIYDTIWGLEGDGSSDTIMEHIRKIRVKFSALSAHKYIETVWGVGYKWNG</sequence>
<proteinExistence type="predicted"/>
<dbReference type="GO" id="GO:0032993">
    <property type="term" value="C:protein-DNA complex"/>
    <property type="evidence" value="ECO:0007669"/>
    <property type="project" value="TreeGrafter"/>
</dbReference>
<dbReference type="Gene3D" id="3.40.50.2300">
    <property type="match status" value="1"/>
</dbReference>
<dbReference type="CDD" id="cd17574">
    <property type="entry name" value="REC_OmpR"/>
    <property type="match status" value="1"/>
</dbReference>
<accession>A0A318Y949</accession>
<dbReference type="Proteomes" id="UP000248132">
    <property type="component" value="Unassembled WGS sequence"/>
</dbReference>
<dbReference type="InterPro" id="IPR001867">
    <property type="entry name" value="OmpR/PhoB-type_DNA-bd"/>
</dbReference>
<feature type="DNA-binding region" description="OmpR/PhoB-type" evidence="9">
    <location>
        <begin position="183"/>
        <end position="282"/>
    </location>
</feature>
<evidence type="ECO:0000256" key="9">
    <source>
        <dbReference type="PROSITE-ProRule" id="PRU01091"/>
    </source>
</evidence>
<dbReference type="SMART" id="SM00862">
    <property type="entry name" value="Trans_reg_C"/>
    <property type="match status" value="1"/>
</dbReference>
<evidence type="ECO:0000259" key="10">
    <source>
        <dbReference type="PROSITE" id="PS50110"/>
    </source>
</evidence>
<dbReference type="InterPro" id="IPR039420">
    <property type="entry name" value="WalR-like"/>
</dbReference>